<protein>
    <submittedName>
        <fullName evidence="2">Uncharacterized protein</fullName>
    </submittedName>
</protein>
<accession>A0A917IC26</accession>
<evidence type="ECO:0000313" key="2">
    <source>
        <dbReference type="EMBL" id="GGH31512.1"/>
    </source>
</evidence>
<keyword evidence="3" id="KW-1185">Reference proteome</keyword>
<reference evidence="2" key="1">
    <citation type="journal article" date="2014" name="Int. J. Syst. Evol. Microbiol.">
        <title>Complete genome sequence of Corynebacterium casei LMG S-19264T (=DSM 44701T), isolated from a smear-ripened cheese.</title>
        <authorList>
            <consortium name="US DOE Joint Genome Institute (JGI-PGF)"/>
            <person name="Walter F."/>
            <person name="Albersmeier A."/>
            <person name="Kalinowski J."/>
            <person name="Ruckert C."/>
        </authorList>
    </citation>
    <scope>NUCLEOTIDE SEQUENCE</scope>
    <source>
        <strain evidence="2">CGMCC 1.12214</strain>
    </source>
</reference>
<sequence length="76" mass="8300">MVDEAEDEWTGVSRPGLQHVVPDRHDSALERVARGLKGELGRTLLEPLPPGWHSLLRQLGEAEQGSQNWGATGPHA</sequence>
<name>A0A917IC26_9HYPH</name>
<dbReference type="EMBL" id="BMES01000003">
    <property type="protein sequence ID" value="GGH31512.1"/>
    <property type="molecule type" value="Genomic_DNA"/>
</dbReference>
<proteinExistence type="predicted"/>
<organism evidence="2 3">
    <name type="scientific">Alsobacter metallidurans</name>
    <dbReference type="NCBI Taxonomy" id="340221"/>
    <lineage>
        <taxon>Bacteria</taxon>
        <taxon>Pseudomonadati</taxon>
        <taxon>Pseudomonadota</taxon>
        <taxon>Alphaproteobacteria</taxon>
        <taxon>Hyphomicrobiales</taxon>
        <taxon>Alsobacteraceae</taxon>
        <taxon>Alsobacter</taxon>
    </lineage>
</organism>
<reference evidence="2" key="2">
    <citation type="submission" date="2020-09" db="EMBL/GenBank/DDBJ databases">
        <authorList>
            <person name="Sun Q."/>
            <person name="Zhou Y."/>
        </authorList>
    </citation>
    <scope>NUCLEOTIDE SEQUENCE</scope>
    <source>
        <strain evidence="2">CGMCC 1.12214</strain>
    </source>
</reference>
<dbReference type="Proteomes" id="UP000603912">
    <property type="component" value="Unassembled WGS sequence"/>
</dbReference>
<comment type="caution">
    <text evidence="2">The sequence shown here is derived from an EMBL/GenBank/DDBJ whole genome shotgun (WGS) entry which is preliminary data.</text>
</comment>
<gene>
    <name evidence="2" type="ORF">GCM10007036_42770</name>
</gene>
<dbReference type="AlphaFoldDB" id="A0A917IC26"/>
<evidence type="ECO:0000313" key="3">
    <source>
        <dbReference type="Proteomes" id="UP000603912"/>
    </source>
</evidence>
<evidence type="ECO:0000256" key="1">
    <source>
        <dbReference type="SAM" id="MobiDB-lite"/>
    </source>
</evidence>
<feature type="region of interest" description="Disordered" evidence="1">
    <location>
        <begin position="1"/>
        <end position="23"/>
    </location>
</feature>